<accession>A0A4R5DL59</accession>
<dbReference type="InterPro" id="IPR023997">
    <property type="entry name" value="TonB-dep_OMP_SusC/RagA_CS"/>
</dbReference>
<organism evidence="11 12">
    <name type="scientific">Dyadobacter psychrotolerans</name>
    <dbReference type="NCBI Taxonomy" id="2541721"/>
    <lineage>
        <taxon>Bacteria</taxon>
        <taxon>Pseudomonadati</taxon>
        <taxon>Bacteroidota</taxon>
        <taxon>Cytophagia</taxon>
        <taxon>Cytophagales</taxon>
        <taxon>Spirosomataceae</taxon>
        <taxon>Dyadobacter</taxon>
    </lineage>
</organism>
<feature type="compositionally biased region" description="Basic and acidic residues" evidence="8">
    <location>
        <begin position="45"/>
        <end position="56"/>
    </location>
</feature>
<keyword evidence="3 7" id="KW-1134">Transmembrane beta strand</keyword>
<evidence type="ECO:0000256" key="8">
    <source>
        <dbReference type="SAM" id="MobiDB-lite"/>
    </source>
</evidence>
<dbReference type="NCBIfam" id="TIGR04056">
    <property type="entry name" value="OMP_RagA_SusC"/>
    <property type="match status" value="1"/>
</dbReference>
<reference evidence="11 12" key="1">
    <citation type="submission" date="2019-03" db="EMBL/GenBank/DDBJ databases">
        <title>Dyadobacter AR-3-6 sp. nov., isolated from arctic soil.</title>
        <authorList>
            <person name="Chaudhary D.K."/>
        </authorList>
    </citation>
    <scope>NUCLEOTIDE SEQUENCE [LARGE SCALE GENOMIC DNA]</scope>
    <source>
        <strain evidence="11 12">AR-3-6</strain>
    </source>
</reference>
<feature type="signal peptide" evidence="9">
    <location>
        <begin position="1"/>
        <end position="32"/>
    </location>
</feature>
<dbReference type="EMBL" id="SMFL01000008">
    <property type="protein sequence ID" value="TDE12770.1"/>
    <property type="molecule type" value="Genomic_DNA"/>
</dbReference>
<dbReference type="PROSITE" id="PS52016">
    <property type="entry name" value="TONB_DEPENDENT_REC_3"/>
    <property type="match status" value="1"/>
</dbReference>
<comment type="similarity">
    <text evidence="7">Belongs to the TonB-dependent receptor family.</text>
</comment>
<keyword evidence="4 7" id="KW-0812">Transmembrane</keyword>
<name>A0A4R5DL59_9BACT</name>
<feature type="region of interest" description="Disordered" evidence="8">
    <location>
        <begin position="34"/>
        <end position="56"/>
    </location>
</feature>
<dbReference type="GO" id="GO:0009279">
    <property type="term" value="C:cell outer membrane"/>
    <property type="evidence" value="ECO:0007669"/>
    <property type="project" value="UniProtKB-SubCell"/>
</dbReference>
<comment type="subcellular location">
    <subcellularLocation>
        <location evidence="1 7">Cell outer membrane</location>
        <topology evidence="1 7">Multi-pass membrane protein</topology>
    </subcellularLocation>
</comment>
<evidence type="ECO:0000313" key="11">
    <source>
        <dbReference type="EMBL" id="TDE12770.1"/>
    </source>
</evidence>
<feature type="domain" description="TonB-dependent receptor plug" evidence="10">
    <location>
        <begin position="141"/>
        <end position="273"/>
    </location>
</feature>
<evidence type="ECO:0000256" key="1">
    <source>
        <dbReference type="ARBA" id="ARBA00004571"/>
    </source>
</evidence>
<dbReference type="InterPro" id="IPR037066">
    <property type="entry name" value="Plug_dom_sf"/>
</dbReference>
<keyword evidence="5 7" id="KW-0472">Membrane</keyword>
<dbReference type="SUPFAM" id="SSF49464">
    <property type="entry name" value="Carboxypeptidase regulatory domain-like"/>
    <property type="match status" value="1"/>
</dbReference>
<keyword evidence="6 7" id="KW-0998">Cell outer membrane</keyword>
<dbReference type="InterPro" id="IPR008969">
    <property type="entry name" value="CarboxyPept-like_regulatory"/>
</dbReference>
<dbReference type="InterPro" id="IPR012910">
    <property type="entry name" value="Plug_dom"/>
</dbReference>
<evidence type="ECO:0000313" key="12">
    <source>
        <dbReference type="Proteomes" id="UP000294850"/>
    </source>
</evidence>
<evidence type="ECO:0000256" key="7">
    <source>
        <dbReference type="PROSITE-ProRule" id="PRU01360"/>
    </source>
</evidence>
<evidence type="ECO:0000256" key="4">
    <source>
        <dbReference type="ARBA" id="ARBA00022692"/>
    </source>
</evidence>
<evidence type="ECO:0000256" key="9">
    <source>
        <dbReference type="SAM" id="SignalP"/>
    </source>
</evidence>
<keyword evidence="2 7" id="KW-0813">Transport</keyword>
<dbReference type="OrthoDB" id="898794at2"/>
<dbReference type="AlphaFoldDB" id="A0A4R5DL59"/>
<dbReference type="Proteomes" id="UP000294850">
    <property type="component" value="Unassembled WGS sequence"/>
</dbReference>
<dbReference type="InterPro" id="IPR036942">
    <property type="entry name" value="Beta-barrel_TonB_sf"/>
</dbReference>
<comment type="caution">
    <text evidence="11">The sequence shown here is derived from an EMBL/GenBank/DDBJ whole genome shotgun (WGS) entry which is preliminary data.</text>
</comment>
<dbReference type="InterPro" id="IPR023996">
    <property type="entry name" value="TonB-dep_OMP_SusC/RagA"/>
</dbReference>
<dbReference type="NCBIfam" id="TIGR04057">
    <property type="entry name" value="SusC_RagA_signa"/>
    <property type="match status" value="1"/>
</dbReference>
<proteinExistence type="inferred from homology"/>
<dbReference type="SUPFAM" id="SSF56935">
    <property type="entry name" value="Porins"/>
    <property type="match status" value="1"/>
</dbReference>
<evidence type="ECO:0000256" key="2">
    <source>
        <dbReference type="ARBA" id="ARBA00022448"/>
    </source>
</evidence>
<dbReference type="Gene3D" id="2.60.40.1120">
    <property type="entry name" value="Carboxypeptidase-like, regulatory domain"/>
    <property type="match status" value="1"/>
</dbReference>
<evidence type="ECO:0000256" key="5">
    <source>
        <dbReference type="ARBA" id="ARBA00023136"/>
    </source>
</evidence>
<evidence type="ECO:0000256" key="6">
    <source>
        <dbReference type="ARBA" id="ARBA00023237"/>
    </source>
</evidence>
<protein>
    <submittedName>
        <fullName evidence="11">SusC/RagA family TonB-linked outer membrane protein</fullName>
    </submittedName>
</protein>
<dbReference type="InterPro" id="IPR039426">
    <property type="entry name" value="TonB-dep_rcpt-like"/>
</dbReference>
<sequence length="1178" mass="127875">MKTSMSTNRKRICFLIGAWLLCAGAVTPLAFGKGTEPNGSKRKADRTIKGRVSAEKDGSGLPGVNILLKGTTTGSSTDANGDYSIVVGEGVNQILTVSYIGYVSQDLSIGNNSVINVSLVESTETLNEVVVTALGISKNARELGYATNSFNAKDVEAGGTSNPLKSLDGKTTGVQINSLNSSPTSSVMFNIRGATSLAGIMKGNDATSNINNATQPLIVLNGVPLMSNSVGTTAGIDVGNYMNSINSNDIESISILKGASASALYGSTAGNGVILITTKSGAQSKRGLGVSINSAVSFDRAYSAPPVQRQFFQGGEEGEALTSDKKGLGWAVDDKVNNVTPEWRWDIVNQKWEKSILEARGDQNPLLAFLKTGMMLDNNVAVTGNYDKGNYRVNVGNMTYSGVIPGNKTTRTNVSFDAQYKVNKKVSITSQASYSRMFVPNASHIQGKREDNPLAHAMSMPINMPKMSVWKDANTWLTDWTGTYQNTPYLTNPGEARLSRVNATGFDNAVGKNGPYFAAENVIRTFAKDIVFGKLQLDWKLIDPLNFILRSGVSHESFAFERKTPWGSERALKGGYEQENTNNVSVNTDALLAFNKNFLNEQLSVDALAGFSYKFGEANKTKFGGNELTTPNSFNFASLPATVRQAAEFNRGYSTRSYGAYATATLGWRSTVYLELTGRNDWVGILDSEKASHFYPGASLSWLASETFKMGPAINLLKLRGSYSQTGYGIGNSPNLDTYGIGSTTWGGVTTGTIGGNLVDANIDPELNVTKEIGLDFRALNSRVTGEFTAYSKNHINQIQNLPVVGSSGFSSVLTNMGSVISKGIELSLRVVPLRTKDWEVGIAGNLSTFNAKIDELDSRFAEKFYGYAGTANLSLFKGSKVGDLYAQNPIPYIQTGKYKGMMLTGLSGIIEESVTTTDHIRKNGYLGNMNPKAIMGFNVDAKFKNFKINVVSSLRVGGVFISETQKIMIDDGMADIKKIYGDDYDKMFTGGRFAGGLPSMPNVNQMFTGDGFEDYKEKMQSTMTLYNGDPRYFGYWNAVYIDPKIDLSSMTAEQKLSLPDEAYIKNGDDPTKTIYLNPYAMEGNELWSGAQFRTHDATSFKIKEINLTYQFNKSLTQKLKLQDVFITVFAKNVMFWAKNRMNEDPETAFNDGVSGMGVAQFGLPPMRSMGVKLGVSF</sequence>
<evidence type="ECO:0000256" key="3">
    <source>
        <dbReference type="ARBA" id="ARBA00022452"/>
    </source>
</evidence>
<dbReference type="Gene3D" id="2.170.130.10">
    <property type="entry name" value="TonB-dependent receptor, plug domain"/>
    <property type="match status" value="1"/>
</dbReference>
<keyword evidence="12" id="KW-1185">Reference proteome</keyword>
<gene>
    <name evidence="11" type="ORF">E0F88_20700</name>
</gene>
<keyword evidence="9" id="KW-0732">Signal</keyword>
<dbReference type="Pfam" id="PF07715">
    <property type="entry name" value="Plug"/>
    <property type="match status" value="1"/>
</dbReference>
<feature type="chain" id="PRO_5020427822" evidence="9">
    <location>
        <begin position="33"/>
        <end position="1178"/>
    </location>
</feature>
<evidence type="ECO:0000259" key="10">
    <source>
        <dbReference type="Pfam" id="PF07715"/>
    </source>
</evidence>
<dbReference type="Gene3D" id="2.40.170.20">
    <property type="entry name" value="TonB-dependent receptor, beta-barrel domain"/>
    <property type="match status" value="1"/>
</dbReference>
<dbReference type="Pfam" id="PF13715">
    <property type="entry name" value="CarbopepD_reg_2"/>
    <property type="match status" value="1"/>
</dbReference>